<comment type="caution">
    <text evidence="4">The sequence shown here is derived from an EMBL/GenBank/DDBJ whole genome shotgun (WGS) entry which is preliminary data.</text>
</comment>
<dbReference type="InterPro" id="IPR006558">
    <property type="entry name" value="LamG-like"/>
</dbReference>
<dbReference type="InterPro" id="IPR021720">
    <property type="entry name" value="Malectin_dom"/>
</dbReference>
<keyword evidence="5" id="KW-1185">Reference proteome</keyword>
<dbReference type="Gene3D" id="2.60.120.430">
    <property type="entry name" value="Galactose-binding lectin"/>
    <property type="match status" value="1"/>
</dbReference>
<proteinExistence type="predicted"/>
<dbReference type="InterPro" id="IPR032260">
    <property type="entry name" value="DUF5060"/>
</dbReference>
<dbReference type="EMBL" id="JBHSAW010000022">
    <property type="protein sequence ID" value="MFC4097511.1"/>
    <property type="molecule type" value="Genomic_DNA"/>
</dbReference>
<evidence type="ECO:0000313" key="4">
    <source>
        <dbReference type="EMBL" id="MFC4097511.1"/>
    </source>
</evidence>
<keyword evidence="2" id="KW-1015">Disulfide bond</keyword>
<dbReference type="NCBIfam" id="TIGR04183">
    <property type="entry name" value="Por_Secre_tail"/>
    <property type="match status" value="1"/>
</dbReference>
<sequence>MTNLLSNAYIRIVCILLCAFTAINLSGQVSNDRARVMEVVEVTFNSENTYDNPYTEVDVWVELNKTGSAEETYRVPVFWDGDNIFRVRLVATSPGEWTWRVIDSTITNEDRGFVGKTGSFLADPAEVQSNPNNRGFIRVASNNRTLEYADGTPFFYTADTSWSALTAVFGFDTANSISGISFKDYIAERKRQGFNGLNVIASFPDDTYLMQQGRNLDRKGTKTGLWSSGTWGKKVAPNGATPFEMKKPGQPVTDASLEVDYRRIVPEYWQAVDERMQFLSDQGFVTLFESVRRHERWPFRAQEEKNAFYNYIRYLWARYGGYNMIFSWVHHDTNSGNVYPGWLELVRDAHLKLSKQLGNKMPYGQPRTAMSFNTTLRNWDKDLPNALDVQNVSNAERDEDMHRWLKDIYLDQPVKPALNLEPFYPGWGLHSQNEIEKGLDDTTMAQMQMYGSVLSGGLAGHAWGDAWYAGAAASTSRSSENGGTIVPNNDPQRNALKAFESQSMGHLKKFILDSGHDYKKLIPAAHTNLSDSQDFRHTLAMDEKADFALGFFTADLRSSPEALPRLTNLKNSETYQFQWWDVTNGVWIDVGEITTDNSGTLKTPSVPNNDRTKNWAYRILSEAIDKEEPIVETPQQEEPESFVLRINAGGAEVYHAGNVFSADNYYDTGSTLNRPQTGLEDPFRTFRYSRSQEMGYDIPLDNGEYSVRLHFAELWFGATDGGRGTSGSRVFDVRMENRLVEDDLDIFNEIGAESILVKSYTVIVEDGTLNIDFSALGADGGTRHPVINAIEVFGEQKISVPIEKPAVEGLVGHWSLDDAIGTRATDFSGNQYNGFLVGGINFKDHAMNGKIGNGLSLSRAKDFVTLPDIDRSIDTQFTIAAWIHPENVSGDYQGIAGTHTSGGFMTFVYDGSLAFALQTDEGRKLLTHGTITANTWQHIVVSYDGSAMTWFINGKEVGREAHTGRVSNREMGYIGWSGWGNEYFEGGIDDVKLFNKSLSKEQVSELFEEDSIIEESVNLTAKVGLVSINNENNQNPDTEEVLSGFVYPNPTVGRVRLNNIPTGEKEILVSDFSGRVLMDIKTDAEEPELDFSALPDGIYTVKVLTNGLEQAFKVVKK</sequence>
<dbReference type="Pfam" id="PF13204">
    <property type="entry name" value="Apiosidase"/>
    <property type="match status" value="1"/>
</dbReference>
<dbReference type="Proteomes" id="UP001595814">
    <property type="component" value="Unassembled WGS sequence"/>
</dbReference>
<dbReference type="InterPro" id="IPR026444">
    <property type="entry name" value="Secre_tail"/>
</dbReference>
<dbReference type="SUPFAM" id="SSF49899">
    <property type="entry name" value="Concanavalin A-like lectins/glucanases"/>
    <property type="match status" value="1"/>
</dbReference>
<dbReference type="Pfam" id="PF11721">
    <property type="entry name" value="Malectin"/>
    <property type="match status" value="1"/>
</dbReference>
<dbReference type="SUPFAM" id="SSF49785">
    <property type="entry name" value="Galactose-binding domain-like"/>
    <property type="match status" value="1"/>
</dbReference>
<dbReference type="Pfam" id="PF18962">
    <property type="entry name" value="Por_Secre_tail"/>
    <property type="match status" value="1"/>
</dbReference>
<reference evidence="5" key="1">
    <citation type="journal article" date="2019" name="Int. J. Syst. Evol. Microbiol.">
        <title>The Global Catalogue of Microorganisms (GCM) 10K type strain sequencing project: providing services to taxonomists for standard genome sequencing and annotation.</title>
        <authorList>
            <consortium name="The Broad Institute Genomics Platform"/>
            <consortium name="The Broad Institute Genome Sequencing Center for Infectious Disease"/>
            <person name="Wu L."/>
            <person name="Ma J."/>
        </authorList>
    </citation>
    <scope>NUCLEOTIDE SEQUENCE [LARGE SCALE GENOMIC DNA]</scope>
    <source>
        <strain evidence="5">CECT 7477</strain>
    </source>
</reference>
<dbReference type="InterPro" id="IPR008979">
    <property type="entry name" value="Galactose-bd-like_sf"/>
</dbReference>
<dbReference type="PANTHER" id="PTHR37836">
    <property type="entry name" value="LMO1036 PROTEIN"/>
    <property type="match status" value="1"/>
</dbReference>
<dbReference type="Pfam" id="PF13385">
    <property type="entry name" value="Laminin_G_3"/>
    <property type="match status" value="1"/>
</dbReference>
<organism evidence="4 5">
    <name type="scientific">Euzebyella saccharophila</name>
    <dbReference type="NCBI Taxonomy" id="679664"/>
    <lineage>
        <taxon>Bacteria</taxon>
        <taxon>Pseudomonadati</taxon>
        <taxon>Bacteroidota</taxon>
        <taxon>Flavobacteriia</taxon>
        <taxon>Flavobacteriales</taxon>
        <taxon>Flavobacteriaceae</taxon>
        <taxon>Euzebyella</taxon>
    </lineage>
</organism>
<dbReference type="Gene3D" id="2.60.40.10">
    <property type="entry name" value="Immunoglobulins"/>
    <property type="match status" value="1"/>
</dbReference>
<dbReference type="Pfam" id="PF16586">
    <property type="entry name" value="DUF5060"/>
    <property type="match status" value="1"/>
</dbReference>
<evidence type="ECO:0000313" key="5">
    <source>
        <dbReference type="Proteomes" id="UP001595814"/>
    </source>
</evidence>
<dbReference type="PANTHER" id="PTHR37836:SF2">
    <property type="entry name" value="DUF4038 DOMAIN-CONTAINING PROTEIN"/>
    <property type="match status" value="1"/>
</dbReference>
<dbReference type="RefSeq" id="WP_192463560.1">
    <property type="nucleotide sequence ID" value="NZ_JACYFJ010000009.1"/>
</dbReference>
<dbReference type="InterPro" id="IPR025277">
    <property type="entry name" value="Apiosidase-like_cat_dom"/>
</dbReference>
<dbReference type="Gene3D" id="2.60.120.200">
    <property type="match status" value="1"/>
</dbReference>
<dbReference type="InterPro" id="IPR013320">
    <property type="entry name" value="ConA-like_dom_sf"/>
</dbReference>
<accession>A0ABV8JTM9</accession>
<evidence type="ECO:0000259" key="3">
    <source>
        <dbReference type="SMART" id="SM00560"/>
    </source>
</evidence>
<evidence type="ECO:0000256" key="1">
    <source>
        <dbReference type="ARBA" id="ARBA00022729"/>
    </source>
</evidence>
<feature type="domain" description="LamG-like jellyroll fold" evidence="3">
    <location>
        <begin position="875"/>
        <end position="1001"/>
    </location>
</feature>
<name>A0ABV8JTM9_9FLAO</name>
<gene>
    <name evidence="4" type="ORF">ACFOUT_16620</name>
</gene>
<dbReference type="InterPro" id="IPR013783">
    <property type="entry name" value="Ig-like_fold"/>
</dbReference>
<dbReference type="Gene3D" id="3.20.20.80">
    <property type="entry name" value="Glycosidases"/>
    <property type="match status" value="1"/>
</dbReference>
<dbReference type="SMART" id="SM00560">
    <property type="entry name" value="LamGL"/>
    <property type="match status" value="1"/>
</dbReference>
<keyword evidence="1" id="KW-0732">Signal</keyword>
<protein>
    <submittedName>
        <fullName evidence="4">DUF4038 domain-containing protein</fullName>
    </submittedName>
</protein>
<evidence type="ECO:0000256" key="2">
    <source>
        <dbReference type="ARBA" id="ARBA00023157"/>
    </source>
</evidence>